<organism evidence="1">
    <name type="scientific">marine metagenome</name>
    <dbReference type="NCBI Taxonomy" id="408172"/>
    <lineage>
        <taxon>unclassified sequences</taxon>
        <taxon>metagenomes</taxon>
        <taxon>ecological metagenomes</taxon>
    </lineage>
</organism>
<evidence type="ECO:0000313" key="1">
    <source>
        <dbReference type="EMBL" id="SVB55808.1"/>
    </source>
</evidence>
<feature type="non-terminal residue" evidence="1">
    <location>
        <position position="47"/>
    </location>
</feature>
<sequence length="47" mass="5093">MVILSPLVLICVVLLWPVGMGKSILLTGPLLFRLFCLINGLEIVVGK</sequence>
<protein>
    <submittedName>
        <fullName evidence="1">Uncharacterized protein</fullName>
    </submittedName>
</protein>
<proteinExistence type="predicted"/>
<gene>
    <name evidence="1" type="ORF">METZ01_LOCUS208662</name>
</gene>
<dbReference type="EMBL" id="UINC01047042">
    <property type="protein sequence ID" value="SVB55808.1"/>
    <property type="molecule type" value="Genomic_DNA"/>
</dbReference>
<reference evidence="1" key="1">
    <citation type="submission" date="2018-05" db="EMBL/GenBank/DDBJ databases">
        <authorList>
            <person name="Lanie J.A."/>
            <person name="Ng W.-L."/>
            <person name="Kazmierczak K.M."/>
            <person name="Andrzejewski T.M."/>
            <person name="Davidsen T.M."/>
            <person name="Wayne K.J."/>
            <person name="Tettelin H."/>
            <person name="Glass J.I."/>
            <person name="Rusch D."/>
            <person name="Podicherti R."/>
            <person name="Tsui H.-C.T."/>
            <person name="Winkler M.E."/>
        </authorList>
    </citation>
    <scope>NUCLEOTIDE SEQUENCE</scope>
</reference>
<accession>A0A382EYL1</accession>
<dbReference type="AlphaFoldDB" id="A0A382EYL1"/>
<name>A0A382EYL1_9ZZZZ</name>